<dbReference type="Gene3D" id="3.40.30.10">
    <property type="entry name" value="Glutaredoxin"/>
    <property type="match status" value="1"/>
</dbReference>
<feature type="chain" id="PRO_5013782287" evidence="1">
    <location>
        <begin position="20"/>
        <end position="149"/>
    </location>
</feature>
<comment type="caution">
    <text evidence="3">The sequence shown here is derived from an EMBL/GenBank/DDBJ whole genome shotgun (WGS) entry which is preliminary data.</text>
</comment>
<dbReference type="InterPro" id="IPR013766">
    <property type="entry name" value="Thioredoxin_domain"/>
</dbReference>
<dbReference type="InterPro" id="IPR000866">
    <property type="entry name" value="AhpC/TSA"/>
</dbReference>
<feature type="signal peptide" evidence="1">
    <location>
        <begin position="1"/>
        <end position="19"/>
    </location>
</feature>
<dbReference type="Pfam" id="PF00578">
    <property type="entry name" value="AhpC-TSA"/>
    <property type="match status" value="1"/>
</dbReference>
<dbReference type="RefSeq" id="WP_099914339.1">
    <property type="nucleotide sequence ID" value="NZ_BMHS01000003.1"/>
</dbReference>
<accession>A0A2G8T5H6</accession>
<evidence type="ECO:0000256" key="1">
    <source>
        <dbReference type="SAM" id="SignalP"/>
    </source>
</evidence>
<dbReference type="GO" id="GO:0016491">
    <property type="term" value="F:oxidoreductase activity"/>
    <property type="evidence" value="ECO:0007669"/>
    <property type="project" value="InterPro"/>
</dbReference>
<dbReference type="Proteomes" id="UP000228593">
    <property type="component" value="Unassembled WGS sequence"/>
</dbReference>
<keyword evidence="1" id="KW-0732">Signal</keyword>
<proteinExistence type="predicted"/>
<feature type="domain" description="Thioredoxin" evidence="2">
    <location>
        <begin position="13"/>
        <end position="149"/>
    </location>
</feature>
<keyword evidence="4" id="KW-1185">Reference proteome</keyword>
<reference evidence="3 4" key="1">
    <citation type="submission" date="2017-10" db="EMBL/GenBank/DDBJ databases">
        <title>Massilia psychrophilum sp. nov., a novel purple-pigmented bacterium isolated from Tianshan glacier, Xinjiang Municipality, China.</title>
        <authorList>
            <person name="Wang H."/>
        </authorList>
    </citation>
    <scope>NUCLEOTIDE SEQUENCE [LARGE SCALE GENOMIC DNA]</scope>
    <source>
        <strain evidence="3 4">JCM 30813</strain>
    </source>
</reference>
<dbReference type="InterPro" id="IPR036249">
    <property type="entry name" value="Thioredoxin-like_sf"/>
</dbReference>
<dbReference type="OrthoDB" id="9811352at2"/>
<evidence type="ECO:0000313" key="3">
    <source>
        <dbReference type="EMBL" id="PIL41296.1"/>
    </source>
</evidence>
<dbReference type="SUPFAM" id="SSF52833">
    <property type="entry name" value="Thioredoxin-like"/>
    <property type="match status" value="1"/>
</dbReference>
<dbReference type="EMBL" id="PDOB01000002">
    <property type="protein sequence ID" value="PIL41296.1"/>
    <property type="molecule type" value="Genomic_DNA"/>
</dbReference>
<gene>
    <name evidence="3" type="ORF">CR103_01955</name>
</gene>
<dbReference type="CDD" id="cd02966">
    <property type="entry name" value="TlpA_like_family"/>
    <property type="match status" value="1"/>
</dbReference>
<organism evidence="3 4">
    <name type="scientific">Massilia psychrophila</name>
    <dbReference type="NCBI Taxonomy" id="1603353"/>
    <lineage>
        <taxon>Bacteria</taxon>
        <taxon>Pseudomonadati</taxon>
        <taxon>Pseudomonadota</taxon>
        <taxon>Betaproteobacteria</taxon>
        <taxon>Burkholderiales</taxon>
        <taxon>Oxalobacteraceae</taxon>
        <taxon>Telluria group</taxon>
        <taxon>Massilia</taxon>
    </lineage>
</organism>
<dbReference type="PROSITE" id="PS51257">
    <property type="entry name" value="PROKAR_LIPOPROTEIN"/>
    <property type="match status" value="1"/>
</dbReference>
<evidence type="ECO:0000313" key="4">
    <source>
        <dbReference type="Proteomes" id="UP000228593"/>
    </source>
</evidence>
<dbReference type="InterPro" id="IPR050553">
    <property type="entry name" value="Thioredoxin_ResA/DsbE_sf"/>
</dbReference>
<evidence type="ECO:0000259" key="2">
    <source>
        <dbReference type="PROSITE" id="PS51352"/>
    </source>
</evidence>
<dbReference type="GO" id="GO:0016209">
    <property type="term" value="F:antioxidant activity"/>
    <property type="evidence" value="ECO:0007669"/>
    <property type="project" value="InterPro"/>
</dbReference>
<sequence>MKRFFVALMLMSALGCVEAAPFQLTDTKGMTHTLAAYRGKWVLVNAWATWCSPCLVEMPELEALSRSHPDLIVLGLAVDGQDARRVMQFAERLRVTYPIIAADQAALRQFTLRAYPTSMLYDRSGAVVLTKEGKITRQEVEAIIGPPSN</sequence>
<dbReference type="PANTHER" id="PTHR42852">
    <property type="entry name" value="THIOL:DISULFIDE INTERCHANGE PROTEIN DSBE"/>
    <property type="match status" value="1"/>
</dbReference>
<dbReference type="AlphaFoldDB" id="A0A2G8T5H6"/>
<dbReference type="PANTHER" id="PTHR42852:SF18">
    <property type="entry name" value="CHROMOSOME UNDETERMINED SCAFFOLD_47, WHOLE GENOME SHOTGUN SEQUENCE"/>
    <property type="match status" value="1"/>
</dbReference>
<name>A0A2G8T5H6_9BURK</name>
<protein>
    <submittedName>
        <fullName evidence="3">Thioredoxin</fullName>
    </submittedName>
</protein>
<dbReference type="PROSITE" id="PS51352">
    <property type="entry name" value="THIOREDOXIN_2"/>
    <property type="match status" value="1"/>
</dbReference>